<protein>
    <submittedName>
        <fullName evidence="2">Chorismate-binding protein</fullName>
    </submittedName>
</protein>
<dbReference type="SUPFAM" id="SSF56322">
    <property type="entry name" value="ADC synthase"/>
    <property type="match status" value="1"/>
</dbReference>
<keyword evidence="3" id="KW-1185">Reference proteome</keyword>
<dbReference type="Pfam" id="PF01063">
    <property type="entry name" value="Aminotran_4"/>
    <property type="match status" value="1"/>
</dbReference>
<dbReference type="InterPro" id="IPR005801">
    <property type="entry name" value="ADC_synthase"/>
</dbReference>
<dbReference type="InterPro" id="IPR015890">
    <property type="entry name" value="Chorismate_C"/>
</dbReference>
<sequence>MSSSQVFAAWHARMTQPDGPDGLRVATGEAVEVLSTVDSTAVCALIEQAHALARQGYYVLGGLSYEAAPVFDTSLPVCASIDFPLLEFHAFQPNQVELWPTSKLKALDPTHTFSPWQDSQNFADFANSYAEVRKAIEAGEFYQINLTTRLKARNSHQDAWALFQHLYLQQPAPQSVFLRGSVFNAISLSPESFFNWDGQELQTAPMKGTRRPNADSFDVLSDSEKDRAENVMIVDLLRNDMAKVCEPRSVQVRSLFDVMHLPTVDQMTSSICGQTKAGTTLTDVFTALFPCGSVTGAPKSQAMLRIAQWEQAPRKFYCGALGVLSPGGVAHFNVPIRTVIEQDELLEYGVGSGITWYSDLVDEKKEWWQKTIFLRNATCDFQVLETLRLEHGKWLNLDEHLHRMAKTANHFSYLFDHDYARQVLHIKSTSNPTGLHRARCLLNAHGELNVELQPLELDQGPVEIRLADSHFDANPDFVLYKTTHRPEYDSFQQQANGAFDVLLFNAQGAITETCRCNVVLKISGELLTPEICESTCTYLLPGVFRDQLLRENTIRQTKLNVQDLQRAEQVWLINSLRGWVPVSAVLDKQGKKLFFDTKQ</sequence>
<accession>A0ABT1XG81</accession>
<gene>
    <name evidence="2" type="ORF">NSP04_06500</name>
</gene>
<dbReference type="SUPFAM" id="SSF56752">
    <property type="entry name" value="D-aminoacid aminotransferase-like PLP-dependent enzymes"/>
    <property type="match status" value="1"/>
</dbReference>
<dbReference type="Gene3D" id="3.20.10.10">
    <property type="entry name" value="D-amino Acid Aminotransferase, subunit A, domain 2"/>
    <property type="match status" value="1"/>
</dbReference>
<dbReference type="Pfam" id="PF00425">
    <property type="entry name" value="Chorismate_bind"/>
    <property type="match status" value="1"/>
</dbReference>
<name>A0ABT1XG81_9BURK</name>
<evidence type="ECO:0000259" key="1">
    <source>
        <dbReference type="Pfam" id="PF00425"/>
    </source>
</evidence>
<feature type="domain" description="Chorismate-utilising enzyme C-terminal" evidence="1">
    <location>
        <begin position="123"/>
        <end position="370"/>
    </location>
</feature>
<dbReference type="PANTHER" id="PTHR11236">
    <property type="entry name" value="AMINOBENZOATE/ANTHRANILATE SYNTHASE"/>
    <property type="match status" value="1"/>
</dbReference>
<organism evidence="2 3">
    <name type="scientific">Limnobacter parvus</name>
    <dbReference type="NCBI Taxonomy" id="2939690"/>
    <lineage>
        <taxon>Bacteria</taxon>
        <taxon>Pseudomonadati</taxon>
        <taxon>Pseudomonadota</taxon>
        <taxon>Betaproteobacteria</taxon>
        <taxon>Burkholderiales</taxon>
        <taxon>Burkholderiaceae</taxon>
        <taxon>Limnobacter</taxon>
    </lineage>
</organism>
<dbReference type="PRINTS" id="PR00095">
    <property type="entry name" value="ANTSNTHASEI"/>
</dbReference>
<proteinExistence type="predicted"/>
<dbReference type="EMBL" id="JANKHG010000016">
    <property type="protein sequence ID" value="MCR2746293.1"/>
    <property type="molecule type" value="Genomic_DNA"/>
</dbReference>
<dbReference type="InterPro" id="IPR043131">
    <property type="entry name" value="BCAT-like_N"/>
</dbReference>
<reference evidence="2" key="1">
    <citation type="submission" date="2022-07" db="EMBL/GenBank/DDBJ databases">
        <authorList>
            <person name="Xamxidin M."/>
        </authorList>
    </citation>
    <scope>NUCLEOTIDE SEQUENCE</scope>
    <source>
        <strain evidence="2">YS8-69</strain>
    </source>
</reference>
<evidence type="ECO:0000313" key="3">
    <source>
        <dbReference type="Proteomes" id="UP001165267"/>
    </source>
</evidence>
<dbReference type="Gene3D" id="3.30.470.10">
    <property type="match status" value="1"/>
</dbReference>
<dbReference type="Proteomes" id="UP001165267">
    <property type="component" value="Unassembled WGS sequence"/>
</dbReference>
<dbReference type="RefSeq" id="WP_257511533.1">
    <property type="nucleotide sequence ID" value="NZ_JANKHG010000016.1"/>
</dbReference>
<dbReference type="InterPro" id="IPR001544">
    <property type="entry name" value="Aminotrans_IV"/>
</dbReference>
<dbReference type="InterPro" id="IPR019999">
    <property type="entry name" value="Anth_synth_I-like"/>
</dbReference>
<dbReference type="Gene3D" id="3.60.120.10">
    <property type="entry name" value="Anthranilate synthase"/>
    <property type="match status" value="1"/>
</dbReference>
<evidence type="ECO:0000313" key="2">
    <source>
        <dbReference type="EMBL" id="MCR2746293.1"/>
    </source>
</evidence>
<dbReference type="InterPro" id="IPR036038">
    <property type="entry name" value="Aminotransferase-like"/>
</dbReference>
<dbReference type="PANTHER" id="PTHR11236:SF50">
    <property type="entry name" value="AMINODEOXYCHORISMATE SYNTHASE COMPONENT 1"/>
    <property type="match status" value="1"/>
</dbReference>
<comment type="caution">
    <text evidence="2">The sequence shown here is derived from an EMBL/GenBank/DDBJ whole genome shotgun (WGS) entry which is preliminary data.</text>
</comment>
<dbReference type="InterPro" id="IPR043132">
    <property type="entry name" value="BCAT-like_C"/>
</dbReference>